<evidence type="ECO:0000313" key="17">
    <source>
        <dbReference type="Proteomes" id="UP000642180"/>
    </source>
</evidence>
<dbReference type="Gene3D" id="1.10.287.130">
    <property type="match status" value="1"/>
</dbReference>
<keyword evidence="7" id="KW-0808">Transferase</keyword>
<dbReference type="PROSITE" id="PS50046">
    <property type="entry name" value="PHYTOCHROME_2"/>
    <property type="match status" value="1"/>
</dbReference>
<dbReference type="Pfam" id="PF01590">
    <property type="entry name" value="GAF"/>
    <property type="match status" value="1"/>
</dbReference>
<dbReference type="RefSeq" id="WP_188379779.1">
    <property type="nucleotide sequence ID" value="NZ_BMDI01000001.1"/>
</dbReference>
<keyword evidence="10" id="KW-0067">ATP-binding</keyword>
<dbReference type="Proteomes" id="UP000642180">
    <property type="component" value="Unassembled WGS sequence"/>
</dbReference>
<evidence type="ECO:0000256" key="2">
    <source>
        <dbReference type="ARBA" id="ARBA00006402"/>
    </source>
</evidence>
<dbReference type="PRINTS" id="PR01033">
    <property type="entry name" value="PHYTOCHROME"/>
</dbReference>
<dbReference type="SUPFAM" id="SSF55785">
    <property type="entry name" value="PYP-like sensor domain (PAS domain)"/>
    <property type="match status" value="1"/>
</dbReference>
<keyword evidence="8" id="KW-0547">Nucleotide-binding</keyword>
<accession>A0A8J3ALT2</accession>
<dbReference type="InterPro" id="IPR003661">
    <property type="entry name" value="HisK_dim/P_dom"/>
</dbReference>
<comment type="catalytic activity">
    <reaction evidence="1">
        <text>ATP + protein L-histidine = ADP + protein N-phospho-L-histidine.</text>
        <dbReference type="EC" id="2.7.13.3"/>
    </reaction>
</comment>
<evidence type="ECO:0000256" key="8">
    <source>
        <dbReference type="ARBA" id="ARBA00022741"/>
    </source>
</evidence>
<evidence type="ECO:0000256" key="10">
    <source>
        <dbReference type="ARBA" id="ARBA00022840"/>
    </source>
</evidence>
<feature type="domain" description="Histidine kinase" evidence="15">
    <location>
        <begin position="520"/>
        <end position="735"/>
    </location>
</feature>
<dbReference type="EMBL" id="BMDI01000001">
    <property type="protein sequence ID" value="GGI16813.1"/>
    <property type="molecule type" value="Genomic_DNA"/>
</dbReference>
<dbReference type="SMART" id="SM00065">
    <property type="entry name" value="GAF"/>
    <property type="match status" value="1"/>
</dbReference>
<evidence type="ECO:0000256" key="4">
    <source>
        <dbReference type="ARBA" id="ARBA00022543"/>
    </source>
</evidence>
<evidence type="ECO:0000256" key="5">
    <source>
        <dbReference type="ARBA" id="ARBA00022553"/>
    </source>
</evidence>
<evidence type="ECO:0000313" key="16">
    <source>
        <dbReference type="EMBL" id="GGI16813.1"/>
    </source>
</evidence>
<dbReference type="GO" id="GO:0009881">
    <property type="term" value="F:photoreceptor activity"/>
    <property type="evidence" value="ECO:0007669"/>
    <property type="project" value="UniProtKB-KW"/>
</dbReference>
<dbReference type="InterPro" id="IPR001294">
    <property type="entry name" value="Phytochrome"/>
</dbReference>
<evidence type="ECO:0000256" key="9">
    <source>
        <dbReference type="ARBA" id="ARBA00022777"/>
    </source>
</evidence>
<dbReference type="EC" id="2.7.13.3" evidence="3"/>
<keyword evidence="5" id="KW-0597">Phosphoprotein</keyword>
<proteinExistence type="inferred from homology"/>
<keyword evidence="12" id="KW-0902">Two-component regulatory system</keyword>
<dbReference type="PROSITE" id="PS50109">
    <property type="entry name" value="HIS_KIN"/>
    <property type="match status" value="1"/>
</dbReference>
<dbReference type="SMART" id="SM00387">
    <property type="entry name" value="HATPase_c"/>
    <property type="match status" value="1"/>
</dbReference>
<comment type="similarity">
    <text evidence="2">In the N-terminal section; belongs to the phytochrome family.</text>
</comment>
<dbReference type="PANTHER" id="PTHR43065">
    <property type="entry name" value="SENSOR HISTIDINE KINASE"/>
    <property type="match status" value="1"/>
</dbReference>
<dbReference type="AlphaFoldDB" id="A0A8J3ALT2"/>
<dbReference type="SUPFAM" id="SSF55781">
    <property type="entry name" value="GAF domain-like"/>
    <property type="match status" value="2"/>
</dbReference>
<dbReference type="Pfam" id="PF08446">
    <property type="entry name" value="PAS_2"/>
    <property type="match status" value="1"/>
</dbReference>
<feature type="domain" description="Phytochrome chromophore attachment site" evidence="14">
    <location>
        <begin position="147"/>
        <end position="305"/>
    </location>
</feature>
<dbReference type="SMART" id="SM00388">
    <property type="entry name" value="HisKA"/>
    <property type="match status" value="1"/>
</dbReference>
<dbReference type="Gene3D" id="3.30.450.270">
    <property type="match status" value="1"/>
</dbReference>
<keyword evidence="13" id="KW-0675">Receptor</keyword>
<keyword evidence="4" id="KW-0600">Photoreceptor protein</keyword>
<evidence type="ECO:0000256" key="7">
    <source>
        <dbReference type="ARBA" id="ARBA00022679"/>
    </source>
</evidence>
<keyword evidence="11" id="KW-0157">Chromophore</keyword>
<reference evidence="17" key="1">
    <citation type="journal article" date="2019" name="Int. J. Syst. Evol. Microbiol.">
        <title>The Global Catalogue of Microorganisms (GCM) 10K type strain sequencing project: providing services to taxonomists for standard genome sequencing and annotation.</title>
        <authorList>
            <consortium name="The Broad Institute Genomics Platform"/>
            <consortium name="The Broad Institute Genome Sequencing Center for Infectious Disease"/>
            <person name="Wu L."/>
            <person name="Ma J."/>
        </authorList>
    </citation>
    <scope>NUCLEOTIDE SEQUENCE [LARGE SCALE GENOMIC DNA]</scope>
    <source>
        <strain evidence="17">CCM 2767</strain>
    </source>
</reference>
<evidence type="ECO:0000259" key="14">
    <source>
        <dbReference type="PROSITE" id="PS50046"/>
    </source>
</evidence>
<evidence type="ECO:0000256" key="3">
    <source>
        <dbReference type="ARBA" id="ARBA00012438"/>
    </source>
</evidence>
<dbReference type="InterPro" id="IPR003594">
    <property type="entry name" value="HATPase_dom"/>
</dbReference>
<dbReference type="SUPFAM" id="SSF47384">
    <property type="entry name" value="Homodimeric domain of signal transducing histidine kinase"/>
    <property type="match status" value="1"/>
</dbReference>
<dbReference type="GO" id="GO:0000155">
    <property type="term" value="F:phosphorelay sensor kinase activity"/>
    <property type="evidence" value="ECO:0007669"/>
    <property type="project" value="InterPro"/>
</dbReference>
<keyword evidence="9" id="KW-0418">Kinase</keyword>
<dbReference type="InterPro" id="IPR013515">
    <property type="entry name" value="Phytochrome_cen-reg"/>
</dbReference>
<keyword evidence="6" id="KW-0716">Sensory transduction</keyword>
<dbReference type="Gene3D" id="3.30.450.20">
    <property type="entry name" value="PAS domain"/>
    <property type="match status" value="1"/>
</dbReference>
<evidence type="ECO:0000256" key="13">
    <source>
        <dbReference type="ARBA" id="ARBA00023170"/>
    </source>
</evidence>
<dbReference type="PANTHER" id="PTHR43065:SF10">
    <property type="entry name" value="PEROXIDE STRESS-ACTIVATED HISTIDINE KINASE MAK3"/>
    <property type="match status" value="1"/>
</dbReference>
<dbReference type="InterPro" id="IPR035965">
    <property type="entry name" value="PAS-like_dom_sf"/>
</dbReference>
<evidence type="ECO:0000256" key="1">
    <source>
        <dbReference type="ARBA" id="ARBA00000085"/>
    </source>
</evidence>
<dbReference type="InterPro" id="IPR013654">
    <property type="entry name" value="PAS_2"/>
</dbReference>
<gene>
    <name evidence="16" type="primary">bphP</name>
    <name evidence="16" type="ORF">GCM10008066_05840</name>
</gene>
<dbReference type="InterPro" id="IPR043150">
    <property type="entry name" value="Phytochrome_PHY_sf"/>
</dbReference>
<name>A0A8J3ALT2_9BURK</name>
<organism evidence="16 17">
    <name type="scientific">Oxalicibacterium faecigallinarum</name>
    <dbReference type="NCBI Taxonomy" id="573741"/>
    <lineage>
        <taxon>Bacteria</taxon>
        <taxon>Pseudomonadati</taxon>
        <taxon>Pseudomonadota</taxon>
        <taxon>Betaproteobacteria</taxon>
        <taxon>Burkholderiales</taxon>
        <taxon>Oxalobacteraceae</taxon>
        <taxon>Oxalicibacterium</taxon>
    </lineage>
</organism>
<comment type="caution">
    <text evidence="16">The sequence shown here is derived from an EMBL/GenBank/DDBJ whole genome shotgun (WGS) entry which is preliminary data.</text>
</comment>
<sequence>MITPISFAGGSLPVDLTNCDREPIHIPGSIQPHGALLAFARNGTLVIHGDNANALLGDLPGIGELLTPAHLSAAVRDAIADALNMDEVHDDLLDTKLLQGKFDVIFSHSAGLVIVEFELCSTQNTVSLDAFAVMAQRAIARIQRQSDINELLRVAVNEIQALTGFDRVMAYRFLPDDSGEVVAEWRRPHLEPFVGQRYPAGDIPVQARRLYILNPLRLIADIGYKPVPLFPQNNPLTQAPLDLSRSVLRSVSPIHVEYLTNMGVMASMSISIVVNDRLWGMIACHHMSPYLVPRAVRMSCQLLSQIVSVLVERTLSQEHTRAIQRSTAVRIRITERTTQAGDLLHALSEQDPSFLDLVDCHGGAAAVDGRVVLFGHAPSEENVLAWTDWLQSNNTSDIFVTDSIVRDVPHLYQPESQTAGLMAARFHRERNGYVFWFRGEQIESVRWGGNPEKVYTTGPLGARLTPRGSFAEWKEEVKDRTHAWLASEHEIATQFRTDLQAIALAKSTLSERARDTLFATLGHDLRDPLQAIMMAAEMLERQGSVDGSSKSALGKRISNSSGRMKRLISEVLDVGQIQNGLGLSIVRQETEIAPLIRDLVREIMTAHPDLTIEMDIEQAGLAHVDPDRLSQVVSNLLSNARHHGDNSRPISVVARGDTEKTHIEIANYGPEIDPHLLSTLFNPFKPASTGNKKNQGGLGLGLYIVSEIIKGHEGNINVRCDAGRVIFTILLPRISAADTR</sequence>
<dbReference type="Pfam" id="PF02518">
    <property type="entry name" value="HATPase_c"/>
    <property type="match status" value="1"/>
</dbReference>
<dbReference type="GO" id="GO:0006355">
    <property type="term" value="P:regulation of DNA-templated transcription"/>
    <property type="evidence" value="ECO:0007669"/>
    <property type="project" value="InterPro"/>
</dbReference>
<dbReference type="Pfam" id="PF00360">
    <property type="entry name" value="PHY"/>
    <property type="match status" value="1"/>
</dbReference>
<dbReference type="GO" id="GO:0005524">
    <property type="term" value="F:ATP binding"/>
    <property type="evidence" value="ECO:0007669"/>
    <property type="project" value="UniProtKB-KW"/>
</dbReference>
<dbReference type="Pfam" id="PF00512">
    <property type="entry name" value="HisKA"/>
    <property type="match status" value="1"/>
</dbReference>
<dbReference type="InterPro" id="IPR029016">
    <property type="entry name" value="GAF-like_dom_sf"/>
</dbReference>
<dbReference type="InterPro" id="IPR016132">
    <property type="entry name" value="Phyto_chromo_attachment"/>
</dbReference>
<evidence type="ECO:0000256" key="12">
    <source>
        <dbReference type="ARBA" id="ARBA00023012"/>
    </source>
</evidence>
<dbReference type="InterPro" id="IPR003018">
    <property type="entry name" value="GAF"/>
</dbReference>
<dbReference type="Gene3D" id="3.30.565.10">
    <property type="entry name" value="Histidine kinase-like ATPase, C-terminal domain"/>
    <property type="match status" value="1"/>
</dbReference>
<dbReference type="CDD" id="cd00082">
    <property type="entry name" value="HisKA"/>
    <property type="match status" value="1"/>
</dbReference>
<dbReference type="InterPro" id="IPR005467">
    <property type="entry name" value="His_kinase_dom"/>
</dbReference>
<dbReference type="SUPFAM" id="SSF55874">
    <property type="entry name" value="ATPase domain of HSP90 chaperone/DNA topoisomerase II/histidine kinase"/>
    <property type="match status" value="1"/>
</dbReference>
<dbReference type="GO" id="GO:0009584">
    <property type="term" value="P:detection of visible light"/>
    <property type="evidence" value="ECO:0007669"/>
    <property type="project" value="InterPro"/>
</dbReference>
<dbReference type="InterPro" id="IPR036097">
    <property type="entry name" value="HisK_dim/P_sf"/>
</dbReference>
<protein>
    <recommendedName>
        <fullName evidence="3">histidine kinase</fullName>
        <ecNumber evidence="3">2.7.13.3</ecNumber>
    </recommendedName>
</protein>
<dbReference type="InterPro" id="IPR036890">
    <property type="entry name" value="HATPase_C_sf"/>
</dbReference>
<evidence type="ECO:0000256" key="11">
    <source>
        <dbReference type="ARBA" id="ARBA00022991"/>
    </source>
</evidence>
<evidence type="ECO:0000259" key="15">
    <source>
        <dbReference type="PROSITE" id="PS50109"/>
    </source>
</evidence>
<dbReference type="Gene3D" id="3.30.450.40">
    <property type="match status" value="1"/>
</dbReference>
<keyword evidence="17" id="KW-1185">Reference proteome</keyword>
<evidence type="ECO:0000256" key="6">
    <source>
        <dbReference type="ARBA" id="ARBA00022606"/>
    </source>
</evidence>